<evidence type="ECO:0000313" key="1">
    <source>
        <dbReference type="EMBL" id="WFU66563.1"/>
    </source>
</evidence>
<protein>
    <submittedName>
        <fullName evidence="1">Uncharacterized protein</fullName>
    </submittedName>
</protein>
<name>A0ABY8JN83_9BRAD</name>
<evidence type="ECO:0000313" key="2">
    <source>
        <dbReference type="Proteomes" id="UP001221546"/>
    </source>
</evidence>
<dbReference type="EMBL" id="CP121646">
    <property type="protein sequence ID" value="WFU66563.1"/>
    <property type="molecule type" value="Genomic_DNA"/>
</dbReference>
<keyword evidence="2" id="KW-1185">Reference proteome</keyword>
<reference evidence="1 2" key="1">
    <citation type="submission" date="2023-04" db="EMBL/GenBank/DDBJ databases">
        <title>Australian commercial rhizobial inoculants.</title>
        <authorList>
            <person name="Kohlmeier M.G."/>
            <person name="O'Hara G.W."/>
            <person name="Colombi E."/>
            <person name="Ramsay J.P."/>
            <person name="Terpolilli J."/>
        </authorList>
    </citation>
    <scope>NUCLEOTIDE SEQUENCE [LARGE SCALE GENOMIC DNA]</scope>
    <source>
        <strain evidence="1 2">CB627</strain>
    </source>
</reference>
<accession>A0ABY8JN83</accession>
<proteinExistence type="predicted"/>
<dbReference type="Proteomes" id="UP001221546">
    <property type="component" value="Chromosome"/>
</dbReference>
<gene>
    <name evidence="1" type="ORF">QA636_14065</name>
</gene>
<organism evidence="1 2">
    <name type="scientific">Bradyrhizobium brasilense</name>
    <dbReference type="NCBI Taxonomy" id="1419277"/>
    <lineage>
        <taxon>Bacteria</taxon>
        <taxon>Pseudomonadati</taxon>
        <taxon>Pseudomonadota</taxon>
        <taxon>Alphaproteobacteria</taxon>
        <taxon>Hyphomicrobiales</taxon>
        <taxon>Nitrobacteraceae</taxon>
        <taxon>Bradyrhizobium</taxon>
    </lineage>
</organism>
<sequence length="124" mass="13305">MEAREPLDQPFHRHRGKQPYPHHAILLVPAADLGREFDAIKGFGNGLRVLFALRRQLDVALITDEQAQAKEGFELGGMPADGALRDVEYFGGVGEVLGAGGDLEDAKCIQRGAIFGPSAPPTEG</sequence>